<evidence type="ECO:0000259" key="10">
    <source>
        <dbReference type="Pfam" id="PF00590"/>
    </source>
</evidence>
<dbReference type="eggNOG" id="COG0007">
    <property type="taxonomic scope" value="Bacteria"/>
</dbReference>
<dbReference type="InterPro" id="IPR014776">
    <property type="entry name" value="4pyrrole_Mease_sub2"/>
</dbReference>
<feature type="domain" description="Tetrapyrrole biosynthesis uroporphyrinogen III synthase" evidence="11">
    <location>
        <begin position="267"/>
        <end position="497"/>
    </location>
</feature>
<dbReference type="EMBL" id="JRFA01000009">
    <property type="protein sequence ID" value="KGN74841.1"/>
    <property type="molecule type" value="Genomic_DNA"/>
</dbReference>
<dbReference type="Gene3D" id="3.40.50.10090">
    <property type="match status" value="2"/>
</dbReference>
<reference evidence="12 13" key="1">
    <citation type="submission" date="2014-09" db="EMBL/GenBank/DDBJ databases">
        <title>Draft Genome Sequence of Porphyromonas macacae COT-192_OH2859.</title>
        <authorList>
            <person name="Wallis C."/>
            <person name="Deusch O."/>
            <person name="O'Flynn C."/>
            <person name="Davis I."/>
            <person name="Horsfall A."/>
            <person name="Kirkwood N."/>
            <person name="Harris S."/>
            <person name="Eisen J.A."/>
            <person name="Coil D.A."/>
            <person name="Darling A.E."/>
            <person name="Jospin G."/>
            <person name="Alexiev A."/>
        </authorList>
    </citation>
    <scope>NUCLEOTIDE SEQUENCE [LARGE SCALE GENOMIC DNA]</scope>
    <source>
        <strain evidence="13">COT-192 OH2859</strain>
    </source>
</reference>
<keyword evidence="7" id="KW-0627">Porphyrin biosynthesis</keyword>
<comment type="similarity">
    <text evidence="1">Belongs to the precorrin methyltransferase family.</text>
</comment>
<evidence type="ECO:0000259" key="11">
    <source>
        <dbReference type="Pfam" id="PF02602"/>
    </source>
</evidence>
<dbReference type="InterPro" id="IPR003043">
    <property type="entry name" value="Uropor_MeTrfase_CS"/>
</dbReference>
<evidence type="ECO:0000256" key="7">
    <source>
        <dbReference type="ARBA" id="ARBA00023244"/>
    </source>
</evidence>
<dbReference type="PANTHER" id="PTHR45790:SF3">
    <property type="entry name" value="S-ADENOSYL-L-METHIONINE-DEPENDENT UROPORPHYRINOGEN III METHYLTRANSFERASE, CHLOROPLASTIC"/>
    <property type="match status" value="1"/>
</dbReference>
<dbReference type="InterPro" id="IPR006366">
    <property type="entry name" value="CobA/CysG_C"/>
</dbReference>
<dbReference type="InterPro" id="IPR050161">
    <property type="entry name" value="Siro_Cobalamin_biosynth"/>
</dbReference>
<evidence type="ECO:0000256" key="5">
    <source>
        <dbReference type="ARBA" id="ARBA00022679"/>
    </source>
</evidence>
<dbReference type="FunFam" id="3.30.950.10:FF:000001">
    <property type="entry name" value="Siroheme synthase"/>
    <property type="match status" value="1"/>
</dbReference>
<dbReference type="GO" id="GO:0019354">
    <property type="term" value="P:siroheme biosynthetic process"/>
    <property type="evidence" value="ECO:0007669"/>
    <property type="project" value="InterPro"/>
</dbReference>
<comment type="pathway">
    <text evidence="9">Cofactor biosynthesis; adenosylcobalamin biosynthesis; precorrin-2 from uroporphyrinogen III: step 1/1.</text>
</comment>
<comment type="pathway">
    <text evidence="8">Porphyrin-containing compound metabolism; siroheme biosynthesis; precorrin-2 from uroporphyrinogen III: step 1/1.</text>
</comment>
<dbReference type="Pfam" id="PF00590">
    <property type="entry name" value="TP_methylase"/>
    <property type="match status" value="1"/>
</dbReference>
<dbReference type="RefSeq" id="WP_036873131.1">
    <property type="nucleotide sequence ID" value="NZ_JRFA01000009.1"/>
</dbReference>
<evidence type="ECO:0000256" key="1">
    <source>
        <dbReference type="ARBA" id="ARBA00005879"/>
    </source>
</evidence>
<dbReference type="PANTHER" id="PTHR45790">
    <property type="entry name" value="SIROHEME SYNTHASE-RELATED"/>
    <property type="match status" value="1"/>
</dbReference>
<dbReference type="InterPro" id="IPR003754">
    <property type="entry name" value="4pyrrol_synth_uPrphyn_synth"/>
</dbReference>
<dbReference type="GO" id="GO:0032259">
    <property type="term" value="P:methylation"/>
    <property type="evidence" value="ECO:0007669"/>
    <property type="project" value="UniProtKB-KW"/>
</dbReference>
<gene>
    <name evidence="12" type="ORF">HQ47_02680</name>
</gene>
<dbReference type="SUPFAM" id="SSF53790">
    <property type="entry name" value="Tetrapyrrole methylase"/>
    <property type="match status" value="1"/>
</dbReference>
<dbReference type="Proteomes" id="UP000030103">
    <property type="component" value="Unassembled WGS sequence"/>
</dbReference>
<dbReference type="Gene3D" id="3.40.1010.10">
    <property type="entry name" value="Cobalt-precorrin-4 Transmethylase, Domain 1"/>
    <property type="match status" value="1"/>
</dbReference>
<evidence type="ECO:0000256" key="3">
    <source>
        <dbReference type="ARBA" id="ARBA00022573"/>
    </source>
</evidence>
<evidence type="ECO:0000256" key="2">
    <source>
        <dbReference type="ARBA" id="ARBA00012162"/>
    </source>
</evidence>
<evidence type="ECO:0000256" key="8">
    <source>
        <dbReference type="ARBA" id="ARBA00025705"/>
    </source>
</evidence>
<dbReference type="PROSITE" id="PS00839">
    <property type="entry name" value="SUMT_1"/>
    <property type="match status" value="1"/>
</dbReference>
<keyword evidence="3" id="KW-0169">Cobalamin biosynthesis</keyword>
<dbReference type="Pfam" id="PF02602">
    <property type="entry name" value="HEM4"/>
    <property type="match status" value="1"/>
</dbReference>
<name>A0A0A2E7H9_9PORP</name>
<organism evidence="12 13">
    <name type="scientific">Porphyromonas macacae</name>
    <dbReference type="NCBI Taxonomy" id="28115"/>
    <lineage>
        <taxon>Bacteria</taxon>
        <taxon>Pseudomonadati</taxon>
        <taxon>Bacteroidota</taxon>
        <taxon>Bacteroidia</taxon>
        <taxon>Bacteroidales</taxon>
        <taxon>Porphyromonadaceae</taxon>
        <taxon>Porphyromonas</taxon>
    </lineage>
</organism>
<dbReference type="GO" id="GO:0004852">
    <property type="term" value="F:uroporphyrinogen-III synthase activity"/>
    <property type="evidence" value="ECO:0007669"/>
    <property type="project" value="InterPro"/>
</dbReference>
<accession>A0A0A2E7H9</accession>
<dbReference type="InterPro" id="IPR000878">
    <property type="entry name" value="4pyrrol_Mease"/>
</dbReference>
<comment type="caution">
    <text evidence="12">The sequence shown here is derived from an EMBL/GenBank/DDBJ whole genome shotgun (WGS) entry which is preliminary data.</text>
</comment>
<dbReference type="OrthoDB" id="9815856at2"/>
<keyword evidence="4" id="KW-0489">Methyltransferase</keyword>
<keyword evidence="5" id="KW-0808">Transferase</keyword>
<keyword evidence="13" id="KW-1185">Reference proteome</keyword>
<dbReference type="Gene3D" id="3.30.950.10">
    <property type="entry name" value="Methyltransferase, Cobalt-precorrin-4 Transmethylase, Domain 2"/>
    <property type="match status" value="1"/>
</dbReference>
<proteinExistence type="inferred from homology"/>
<dbReference type="GO" id="GO:0009236">
    <property type="term" value="P:cobalamin biosynthetic process"/>
    <property type="evidence" value="ECO:0007669"/>
    <property type="project" value="UniProtKB-KW"/>
</dbReference>
<dbReference type="AlphaFoldDB" id="A0A0A2E7H9"/>
<dbReference type="NCBIfam" id="TIGR01469">
    <property type="entry name" value="cobA_cysG_Cterm"/>
    <property type="match status" value="1"/>
</dbReference>
<dbReference type="GO" id="GO:0004851">
    <property type="term" value="F:uroporphyrin-III C-methyltransferase activity"/>
    <property type="evidence" value="ECO:0007669"/>
    <property type="project" value="UniProtKB-EC"/>
</dbReference>
<feature type="domain" description="Tetrapyrrole methylase" evidence="10">
    <location>
        <begin position="4"/>
        <end position="212"/>
    </location>
</feature>
<dbReference type="InterPro" id="IPR014777">
    <property type="entry name" value="4pyrrole_Mease_sub1"/>
</dbReference>
<dbReference type="STRING" id="28115.HQ47_02680"/>
<keyword evidence="6" id="KW-0949">S-adenosyl-L-methionine</keyword>
<evidence type="ECO:0000256" key="4">
    <source>
        <dbReference type="ARBA" id="ARBA00022603"/>
    </source>
</evidence>
<evidence type="ECO:0000313" key="13">
    <source>
        <dbReference type="Proteomes" id="UP000030103"/>
    </source>
</evidence>
<dbReference type="FunFam" id="3.40.1010.10:FF:000001">
    <property type="entry name" value="Siroheme synthase"/>
    <property type="match status" value="1"/>
</dbReference>
<evidence type="ECO:0000313" key="12">
    <source>
        <dbReference type="EMBL" id="KGN74841.1"/>
    </source>
</evidence>
<dbReference type="CDD" id="cd11642">
    <property type="entry name" value="SUMT"/>
    <property type="match status" value="1"/>
</dbReference>
<evidence type="ECO:0000256" key="9">
    <source>
        <dbReference type="ARBA" id="ARBA00060548"/>
    </source>
</evidence>
<dbReference type="eggNOG" id="COG1587">
    <property type="taxonomic scope" value="Bacteria"/>
</dbReference>
<dbReference type="InterPro" id="IPR035996">
    <property type="entry name" value="4pyrrol_Methylase_sf"/>
</dbReference>
<sequence length="507" mass="55848">MSAKVYLVGSGPGDPALLTLKAKDLLGKADAIIYDALVSGAIRNLCKRTAEMIFVGKRAGAHSHKQEEINRIIIETARRIGGIIVRLKGGDPFVFGRGGEEMIALKEAGIAYEIVPGVTSGIAAPAYFGIPVTHRAVSRSVHLITASTKDGTLPDLDWDMLSHTDGTLVFYMGMHAIPEITAMLTQHGFNPQTPAAVISQGTTANQKILTDRLCCFTRDYIDYAAYSPGLFVVGEVVSFAKDYGWMEDKPLKGQKIVVTRSLDQSSSLSEKLEQAGAEVEVLPTIDILPVADQSELDNEIRRINEYDWLIFTSVNAVDIFFDRLFAQNLDVRSLSGCHIGVVGPATTERLKNFGLQPDFMPEKHTGLDLANELSMAYPEMKGRSVLIPASAIAHTDLKKGLEKQGVHCKQLAVYENRPIAYEYEELRTLLEENCHWLTFCSSSAVRNFMSLIESYRLTPLLKNVRMGVIGSITAKTLKDYGFDFDAMPDKPTIDNLVNELIRITTNK</sequence>
<dbReference type="InterPro" id="IPR036108">
    <property type="entry name" value="4pyrrol_syn_uPrphyn_synt_sf"/>
</dbReference>
<dbReference type="SUPFAM" id="SSF69618">
    <property type="entry name" value="HemD-like"/>
    <property type="match status" value="1"/>
</dbReference>
<dbReference type="NCBIfam" id="NF004790">
    <property type="entry name" value="PRK06136.1"/>
    <property type="match status" value="1"/>
</dbReference>
<protein>
    <recommendedName>
        <fullName evidence="2">uroporphyrinogen-III C-methyltransferase</fullName>
        <ecNumber evidence="2">2.1.1.107</ecNumber>
    </recommendedName>
</protein>
<dbReference type="CDD" id="cd06578">
    <property type="entry name" value="HemD"/>
    <property type="match status" value="1"/>
</dbReference>
<dbReference type="EC" id="2.1.1.107" evidence="2"/>
<evidence type="ECO:0000256" key="6">
    <source>
        <dbReference type="ARBA" id="ARBA00022691"/>
    </source>
</evidence>